<dbReference type="GO" id="GO:0008673">
    <property type="term" value="F:2-dehydro-3-deoxygluconokinase activity"/>
    <property type="evidence" value="ECO:0007669"/>
    <property type="project" value="TreeGrafter"/>
</dbReference>
<gene>
    <name evidence="5" type="ORF">GV832_17385</name>
</gene>
<organism evidence="5 6">
    <name type="scientific">Stagnihabitans tardus</name>
    <dbReference type="NCBI Taxonomy" id="2699202"/>
    <lineage>
        <taxon>Bacteria</taxon>
        <taxon>Pseudomonadati</taxon>
        <taxon>Pseudomonadota</taxon>
        <taxon>Alphaproteobacteria</taxon>
        <taxon>Rhodobacterales</taxon>
        <taxon>Paracoccaceae</taxon>
        <taxon>Stagnihabitans</taxon>
    </lineage>
</organism>
<evidence type="ECO:0000313" key="5">
    <source>
        <dbReference type="EMBL" id="NBZ89364.1"/>
    </source>
</evidence>
<dbReference type="RefSeq" id="WP_168776163.1">
    <property type="nucleotide sequence ID" value="NZ_JAABNR010000021.1"/>
</dbReference>
<comment type="similarity">
    <text evidence="1">Belongs to the carbohydrate kinase PfkB family.</text>
</comment>
<protein>
    <submittedName>
        <fullName evidence="5">Sugar kinase</fullName>
    </submittedName>
</protein>
<sequence length="301" mass="32135">MTPKLCAIGEAMIELAPVEGGLYARGFAGDTFNTAWHMAQVLGPRARVGMVTRLGRDALSDAFAAEMVADGLDVSGVSRDDHRRMGLYLIELDGVERSFHYWRETSAARHLADDPQALEAALTGASLIHLSGITLAILAPPARETLFSALARTRSQGARVSFDPNIRARLWPSPEELRQTLTAILPLVDIALPSFDDEETHFGDTSPEATLKRFQAAGVTEVVVKNGAGPVTCHAGQIETPPVSEIRDTTGAGDAFNAGYLAARMMGHPVDRAIRAGQALSSVVLRHPGARAPKSALLPLD</sequence>
<keyword evidence="3 5" id="KW-0418">Kinase</keyword>
<reference evidence="5" key="1">
    <citation type="submission" date="2020-01" db="EMBL/GenBank/DDBJ databases">
        <authorList>
            <person name="Chen W.-M."/>
        </authorList>
    </citation>
    <scope>NUCLEOTIDE SEQUENCE</scope>
    <source>
        <strain evidence="5">CYK-10</strain>
    </source>
</reference>
<dbReference type="SUPFAM" id="SSF53613">
    <property type="entry name" value="Ribokinase-like"/>
    <property type="match status" value="1"/>
</dbReference>
<proteinExistence type="inferred from homology"/>
<dbReference type="GO" id="GO:0005829">
    <property type="term" value="C:cytosol"/>
    <property type="evidence" value="ECO:0007669"/>
    <property type="project" value="TreeGrafter"/>
</dbReference>
<dbReference type="GO" id="GO:0019698">
    <property type="term" value="P:D-galacturonate catabolic process"/>
    <property type="evidence" value="ECO:0007669"/>
    <property type="project" value="TreeGrafter"/>
</dbReference>
<dbReference type="Pfam" id="PF00294">
    <property type="entry name" value="PfkB"/>
    <property type="match status" value="1"/>
</dbReference>
<feature type="domain" description="Carbohydrate kinase PfkB" evidence="4">
    <location>
        <begin position="4"/>
        <end position="294"/>
    </location>
</feature>
<dbReference type="InterPro" id="IPR002173">
    <property type="entry name" value="Carboh/pur_kinase_PfkB_CS"/>
</dbReference>
<accession>A0AAE4YCB6</accession>
<dbReference type="PANTHER" id="PTHR43085">
    <property type="entry name" value="HEXOKINASE FAMILY MEMBER"/>
    <property type="match status" value="1"/>
</dbReference>
<dbReference type="EMBL" id="JAABNR010000021">
    <property type="protein sequence ID" value="NBZ89364.1"/>
    <property type="molecule type" value="Genomic_DNA"/>
</dbReference>
<evidence type="ECO:0000256" key="3">
    <source>
        <dbReference type="ARBA" id="ARBA00022777"/>
    </source>
</evidence>
<dbReference type="PANTHER" id="PTHR43085:SF15">
    <property type="entry name" value="2-DEHYDRO-3-DEOXYGLUCONOKINASE"/>
    <property type="match status" value="1"/>
</dbReference>
<dbReference type="InterPro" id="IPR011611">
    <property type="entry name" value="PfkB_dom"/>
</dbReference>
<dbReference type="Proteomes" id="UP001193501">
    <property type="component" value="Unassembled WGS sequence"/>
</dbReference>
<keyword evidence="2" id="KW-0808">Transferase</keyword>
<dbReference type="InterPro" id="IPR050306">
    <property type="entry name" value="PfkB_Carbo_kinase"/>
</dbReference>
<evidence type="ECO:0000256" key="1">
    <source>
        <dbReference type="ARBA" id="ARBA00010688"/>
    </source>
</evidence>
<comment type="caution">
    <text evidence="5">The sequence shown here is derived from an EMBL/GenBank/DDBJ whole genome shotgun (WGS) entry which is preliminary data.</text>
</comment>
<evidence type="ECO:0000256" key="2">
    <source>
        <dbReference type="ARBA" id="ARBA00022679"/>
    </source>
</evidence>
<dbReference type="PROSITE" id="PS00584">
    <property type="entry name" value="PFKB_KINASES_2"/>
    <property type="match status" value="1"/>
</dbReference>
<evidence type="ECO:0000259" key="4">
    <source>
        <dbReference type="Pfam" id="PF00294"/>
    </source>
</evidence>
<keyword evidence="6" id="KW-1185">Reference proteome</keyword>
<dbReference type="CDD" id="cd01166">
    <property type="entry name" value="KdgK"/>
    <property type="match status" value="1"/>
</dbReference>
<evidence type="ECO:0000313" key="6">
    <source>
        <dbReference type="Proteomes" id="UP001193501"/>
    </source>
</evidence>
<name>A0AAE4YCB6_9RHOB</name>
<dbReference type="GO" id="GO:0042840">
    <property type="term" value="P:D-glucuronate catabolic process"/>
    <property type="evidence" value="ECO:0007669"/>
    <property type="project" value="TreeGrafter"/>
</dbReference>
<dbReference type="InterPro" id="IPR029056">
    <property type="entry name" value="Ribokinase-like"/>
</dbReference>
<dbReference type="AlphaFoldDB" id="A0AAE4YCB6"/>
<dbReference type="Gene3D" id="3.40.1190.20">
    <property type="match status" value="1"/>
</dbReference>
<dbReference type="GO" id="GO:0006974">
    <property type="term" value="P:DNA damage response"/>
    <property type="evidence" value="ECO:0007669"/>
    <property type="project" value="TreeGrafter"/>
</dbReference>